<evidence type="ECO:0000259" key="8">
    <source>
        <dbReference type="PROSITE" id="PS50102"/>
    </source>
</evidence>
<feature type="compositionally biased region" description="Low complexity" evidence="7">
    <location>
        <begin position="207"/>
        <end position="217"/>
    </location>
</feature>
<reference evidence="10" key="1">
    <citation type="journal article" date="2023" name="Mol. Phylogenet. Evol.">
        <title>Genome-scale phylogeny and comparative genomics of the fungal order Sordariales.</title>
        <authorList>
            <person name="Hensen N."/>
            <person name="Bonometti L."/>
            <person name="Westerberg I."/>
            <person name="Brannstrom I.O."/>
            <person name="Guillou S."/>
            <person name="Cros-Aarteil S."/>
            <person name="Calhoun S."/>
            <person name="Haridas S."/>
            <person name="Kuo A."/>
            <person name="Mondo S."/>
            <person name="Pangilinan J."/>
            <person name="Riley R."/>
            <person name="LaButti K."/>
            <person name="Andreopoulos B."/>
            <person name="Lipzen A."/>
            <person name="Chen C."/>
            <person name="Yan M."/>
            <person name="Daum C."/>
            <person name="Ng V."/>
            <person name="Clum A."/>
            <person name="Steindorff A."/>
            <person name="Ohm R.A."/>
            <person name="Martin F."/>
            <person name="Silar P."/>
            <person name="Natvig D.O."/>
            <person name="Lalanne C."/>
            <person name="Gautier V."/>
            <person name="Ament-Velasquez S.L."/>
            <person name="Kruys A."/>
            <person name="Hutchinson M.I."/>
            <person name="Powell A.J."/>
            <person name="Barry K."/>
            <person name="Miller A.N."/>
            <person name="Grigoriev I.V."/>
            <person name="Debuchy R."/>
            <person name="Gladieux P."/>
            <person name="Hiltunen Thoren M."/>
            <person name="Johannesson H."/>
        </authorList>
    </citation>
    <scope>NUCLEOTIDE SEQUENCE</scope>
    <source>
        <strain evidence="10">CBS 892.96</strain>
    </source>
</reference>
<name>A0AAN6WEJ9_9PEZI</name>
<evidence type="ECO:0000256" key="2">
    <source>
        <dbReference type="ARBA" id="ARBA00022664"/>
    </source>
</evidence>
<dbReference type="Gene3D" id="3.30.70.330">
    <property type="match status" value="2"/>
</dbReference>
<evidence type="ECO:0000256" key="1">
    <source>
        <dbReference type="ARBA" id="ARBA00007747"/>
    </source>
</evidence>
<accession>A0AAN6WEJ9</accession>
<keyword evidence="3" id="KW-0677">Repeat</keyword>
<keyword evidence="2" id="KW-0507">mRNA processing</keyword>
<comment type="caution">
    <text evidence="10">The sequence shown here is derived from an EMBL/GenBank/DDBJ whole genome shotgun (WGS) entry which is preliminary data.</text>
</comment>
<dbReference type="SUPFAM" id="SSF54928">
    <property type="entry name" value="RNA-binding domain, RBD"/>
    <property type="match status" value="2"/>
</dbReference>
<dbReference type="Proteomes" id="UP001302321">
    <property type="component" value="Unassembled WGS sequence"/>
</dbReference>
<gene>
    <name evidence="10" type="ORF">QBC36DRAFT_385768</name>
</gene>
<dbReference type="InterPro" id="IPR034393">
    <property type="entry name" value="TatSF1-like"/>
</dbReference>
<proteinExistence type="inferred from homology"/>
<feature type="region of interest" description="Disordered" evidence="7">
    <location>
        <begin position="144"/>
        <end position="217"/>
    </location>
</feature>
<dbReference type="GO" id="GO:0005686">
    <property type="term" value="C:U2 snRNP"/>
    <property type="evidence" value="ECO:0007669"/>
    <property type="project" value="TreeGrafter"/>
</dbReference>
<evidence type="ECO:0000313" key="11">
    <source>
        <dbReference type="Proteomes" id="UP001302321"/>
    </source>
</evidence>
<dbReference type="Pfam" id="PF00076">
    <property type="entry name" value="RRM_1"/>
    <property type="match status" value="1"/>
</dbReference>
<evidence type="ECO:0000256" key="4">
    <source>
        <dbReference type="ARBA" id="ARBA00022884"/>
    </source>
</evidence>
<reference evidence="10" key="2">
    <citation type="submission" date="2023-05" db="EMBL/GenBank/DDBJ databases">
        <authorList>
            <consortium name="Lawrence Berkeley National Laboratory"/>
            <person name="Steindorff A."/>
            <person name="Hensen N."/>
            <person name="Bonometti L."/>
            <person name="Westerberg I."/>
            <person name="Brannstrom I.O."/>
            <person name="Guillou S."/>
            <person name="Cros-Aarteil S."/>
            <person name="Calhoun S."/>
            <person name="Haridas S."/>
            <person name="Kuo A."/>
            <person name="Mondo S."/>
            <person name="Pangilinan J."/>
            <person name="Riley R."/>
            <person name="Labutti K."/>
            <person name="Andreopoulos B."/>
            <person name="Lipzen A."/>
            <person name="Chen C."/>
            <person name="Yanf M."/>
            <person name="Daum C."/>
            <person name="Ng V."/>
            <person name="Clum A."/>
            <person name="Ohm R."/>
            <person name="Martin F."/>
            <person name="Silar P."/>
            <person name="Natvig D."/>
            <person name="Lalanne C."/>
            <person name="Gautier V."/>
            <person name="Ament-Velasquez S.L."/>
            <person name="Kruys A."/>
            <person name="Hutchinson M.I."/>
            <person name="Powell A.J."/>
            <person name="Barry K."/>
            <person name="Miller A.N."/>
            <person name="Grigoriev I.V."/>
            <person name="Debuchy R."/>
            <person name="Gladieux P."/>
            <person name="Thoren M.H."/>
            <person name="Johannesson H."/>
        </authorList>
    </citation>
    <scope>NUCLEOTIDE SEQUENCE</scope>
    <source>
        <strain evidence="10">CBS 892.96</strain>
    </source>
</reference>
<dbReference type="InterPro" id="IPR012677">
    <property type="entry name" value="Nucleotide-bd_a/b_plait_sf"/>
</dbReference>
<dbReference type="InterPro" id="IPR038108">
    <property type="entry name" value="RPN13_DEUBAD_sf"/>
</dbReference>
<sequence length="764" mass="83707">MSIAPIITFKAGLCHVDHTSKPYKIVPDSRPGYIYLYSEDDLIHFCWRPRNVPLDEPELDLVMVPTDGHFTPYNTRNPSEASAKTNGRIFVLKFTSSSQRHLFWLQSKPQGQSGDLAWLSPRDLKIGEIVDQLLQGEEVDVNRELASVRNNTDDSRRDEEDETMEDVEGHGDPHAHHRGGSGGAGPGATGGDFRQEGEDSRDGGADGARAASNNTSNDAADAVRNFLASIQGNQKLGGSGGQSAQGKLYPLLNDLLEPSTTIPMLDSASDEYVDNLLSYLPPMVLVLTQQGENGDVTDKEPSAEAVEAAKQAMSSGQKRALLKKVLRSPQFTQSLVSLTSALRDGGLPTVAGSLGVAVENSGLVRGGSVPLGGGDAVEAFVEGFDQDERISFSKLDNKYIAVQDDGTEYEFDEGLKRWIPIIDEALIEQQQRGYMIPGADDDDDSNNGGPSQNRKRKMGHSNDREDSYENNNHGPKSNKKKQRPPPQPKQNTAVYVTGLPSDATVEEVAELFSRKCGVIAEEIDSGRPRIKMYTDAQGNFKGDALIVFFKPQSVDMAIMLLDDTDFRFGDSSGPKMSVQVADSSYKKTKYDEGEGSGSGMNNTPKDGGVVIDKQAENKRMNQDKQKIIRKTQKLSAKLADWSDDEAPGGTGPLPNQKWDKVVILRHMFTLQELEEDPAALLDIKDDIREECETLGKVNNVILYDQEEEGIVMVKYGSRQAAEACLQKMHGRKFDGRTVEAFFATGREKFRKSKDTGGDEGEDSD</sequence>
<dbReference type="Gene3D" id="2.30.29.70">
    <property type="entry name" value="Proteasomal ubiquitin receptor Rpn13/ADRM1"/>
    <property type="match status" value="1"/>
</dbReference>
<dbReference type="InterPro" id="IPR000504">
    <property type="entry name" value="RRM_dom"/>
</dbReference>
<dbReference type="InterPro" id="IPR044868">
    <property type="entry name" value="Rpn13/ADRM1_Pru"/>
</dbReference>
<organism evidence="10 11">
    <name type="scientific">Triangularia setosa</name>
    <dbReference type="NCBI Taxonomy" id="2587417"/>
    <lineage>
        <taxon>Eukaryota</taxon>
        <taxon>Fungi</taxon>
        <taxon>Dikarya</taxon>
        <taxon>Ascomycota</taxon>
        <taxon>Pezizomycotina</taxon>
        <taxon>Sordariomycetes</taxon>
        <taxon>Sordariomycetidae</taxon>
        <taxon>Sordariales</taxon>
        <taxon>Podosporaceae</taxon>
        <taxon>Triangularia</taxon>
    </lineage>
</organism>
<dbReference type="PROSITE" id="PS50102">
    <property type="entry name" value="RRM"/>
    <property type="match status" value="2"/>
</dbReference>
<evidence type="ECO:0000259" key="9">
    <source>
        <dbReference type="PROSITE" id="PS51917"/>
    </source>
</evidence>
<dbReference type="AlphaFoldDB" id="A0AAN6WEJ9"/>
<evidence type="ECO:0000313" key="10">
    <source>
        <dbReference type="EMBL" id="KAK4178667.1"/>
    </source>
</evidence>
<dbReference type="GO" id="GO:0005684">
    <property type="term" value="C:U2-type spliceosomal complex"/>
    <property type="evidence" value="ECO:0007669"/>
    <property type="project" value="TreeGrafter"/>
</dbReference>
<dbReference type="GO" id="GO:0000398">
    <property type="term" value="P:mRNA splicing, via spliceosome"/>
    <property type="evidence" value="ECO:0007669"/>
    <property type="project" value="InterPro"/>
</dbReference>
<dbReference type="FunFam" id="3.30.70.330:FF:000105">
    <property type="entry name" value="HIV Tat-specific factor 1 homolog"/>
    <property type="match status" value="1"/>
</dbReference>
<keyword evidence="5" id="KW-0508">mRNA splicing</keyword>
<dbReference type="InterPro" id="IPR035979">
    <property type="entry name" value="RBD_domain_sf"/>
</dbReference>
<dbReference type="EMBL" id="MU866133">
    <property type="protein sequence ID" value="KAK4178667.1"/>
    <property type="molecule type" value="Genomic_DNA"/>
</dbReference>
<keyword evidence="4 6" id="KW-0694">RNA-binding</keyword>
<dbReference type="CDD" id="cd12281">
    <property type="entry name" value="RRM1_TatSF1_like"/>
    <property type="match status" value="1"/>
</dbReference>
<dbReference type="Pfam" id="PF04683">
    <property type="entry name" value="Rpn13_ADRM1_Pru"/>
    <property type="match status" value="1"/>
</dbReference>
<feature type="compositionally biased region" description="Gly residues" evidence="7">
    <location>
        <begin position="180"/>
        <end position="190"/>
    </location>
</feature>
<dbReference type="PANTHER" id="PTHR15608">
    <property type="entry name" value="SPLICING FACTOR U2AF-ASSOCIATED PROTEIN 2"/>
    <property type="match status" value="1"/>
</dbReference>
<evidence type="ECO:0000256" key="7">
    <source>
        <dbReference type="SAM" id="MobiDB-lite"/>
    </source>
</evidence>
<feature type="region of interest" description="Disordered" evidence="7">
    <location>
        <begin position="435"/>
        <end position="493"/>
    </location>
</feature>
<dbReference type="CDD" id="cd12285">
    <property type="entry name" value="RRM3_RBM39_like"/>
    <property type="match status" value="1"/>
</dbReference>
<feature type="domain" description="RRM" evidence="8">
    <location>
        <begin position="492"/>
        <end position="583"/>
    </location>
</feature>
<keyword evidence="11" id="KW-1185">Reference proteome</keyword>
<dbReference type="PROSITE" id="PS51917">
    <property type="entry name" value="PRU"/>
    <property type="match status" value="1"/>
</dbReference>
<dbReference type="GO" id="GO:0003723">
    <property type="term" value="F:RNA binding"/>
    <property type="evidence" value="ECO:0007669"/>
    <property type="project" value="UniProtKB-UniRule"/>
</dbReference>
<feature type="domain" description="Pru" evidence="9">
    <location>
        <begin position="1"/>
        <end position="137"/>
    </location>
</feature>
<feature type="domain" description="RRM" evidence="8">
    <location>
        <begin position="666"/>
        <end position="745"/>
    </location>
</feature>
<dbReference type="FunFam" id="3.30.70.330:FF:000329">
    <property type="entry name" value="splicing factor U2AF-associated protein 2"/>
    <property type="match status" value="1"/>
</dbReference>
<dbReference type="InterPro" id="IPR034392">
    <property type="entry name" value="TatSF1-like_RRM1"/>
</dbReference>
<feature type="compositionally biased region" description="Basic and acidic residues" evidence="7">
    <location>
        <begin position="193"/>
        <end position="204"/>
    </location>
</feature>
<evidence type="ECO:0000256" key="3">
    <source>
        <dbReference type="ARBA" id="ARBA00022737"/>
    </source>
</evidence>
<comment type="similarity">
    <text evidence="1">Belongs to the HTATSF1 family.</text>
</comment>
<protein>
    <submittedName>
        <fullName evidence="10">Nuclear mrna splicing factor-associated protein</fullName>
    </submittedName>
</protein>
<dbReference type="Gene3D" id="1.10.2020.20">
    <property type="match status" value="1"/>
</dbReference>
<dbReference type="PANTHER" id="PTHR15608:SF0">
    <property type="entry name" value="HIV TAT-SPECIFIC FACTOR 1"/>
    <property type="match status" value="1"/>
</dbReference>
<dbReference type="InterPro" id="IPR038633">
    <property type="entry name" value="Rpn13/ADRM1_Pru_sf"/>
</dbReference>
<dbReference type="SMART" id="SM00360">
    <property type="entry name" value="RRM"/>
    <property type="match status" value="2"/>
</dbReference>
<feature type="region of interest" description="Disordered" evidence="7">
    <location>
        <begin position="589"/>
        <end position="608"/>
    </location>
</feature>
<evidence type="ECO:0000256" key="5">
    <source>
        <dbReference type="ARBA" id="ARBA00023187"/>
    </source>
</evidence>
<evidence type="ECO:0000256" key="6">
    <source>
        <dbReference type="PROSITE-ProRule" id="PRU00176"/>
    </source>
</evidence>